<dbReference type="EMBL" id="GBHO01016588">
    <property type="protein sequence ID" value="JAG27016.1"/>
    <property type="molecule type" value="Transcribed_RNA"/>
</dbReference>
<reference evidence="2" key="2">
    <citation type="submission" date="2014-07" db="EMBL/GenBank/DDBJ databases">
        <authorList>
            <person name="Hull J."/>
        </authorList>
    </citation>
    <scope>NUCLEOTIDE SEQUENCE</scope>
</reference>
<dbReference type="AlphaFoldDB" id="A0A0A9Y5W2"/>
<feature type="non-terminal residue" evidence="2">
    <location>
        <position position="115"/>
    </location>
</feature>
<sequence length="115" mass="12462">DDSLSQKSKSSVIEISDDDSIIVKPSTEQTIPGNSKLIRMQLVKVNMVDNVPSVVILRPKHPSKIGIGTIPKKPEDSNSLTVPPVGPSPKFLIKYDSNKTIAESKATQKEASQPK</sequence>
<protein>
    <submittedName>
        <fullName evidence="2">2-isopropylmalate synthase</fullName>
    </submittedName>
</protein>
<evidence type="ECO:0000313" key="2">
    <source>
        <dbReference type="EMBL" id="JAG27016.1"/>
    </source>
</evidence>
<evidence type="ECO:0000256" key="1">
    <source>
        <dbReference type="SAM" id="MobiDB-lite"/>
    </source>
</evidence>
<feature type="non-terminal residue" evidence="2">
    <location>
        <position position="1"/>
    </location>
</feature>
<gene>
    <name evidence="2" type="primary">leuA_1</name>
    <name evidence="2" type="ORF">CM83_23686</name>
</gene>
<proteinExistence type="predicted"/>
<feature type="region of interest" description="Disordered" evidence="1">
    <location>
        <begin position="66"/>
        <end position="88"/>
    </location>
</feature>
<accession>A0A0A9Y5W2</accession>
<organism evidence="2">
    <name type="scientific">Lygus hesperus</name>
    <name type="common">Western plant bug</name>
    <dbReference type="NCBI Taxonomy" id="30085"/>
    <lineage>
        <taxon>Eukaryota</taxon>
        <taxon>Metazoa</taxon>
        <taxon>Ecdysozoa</taxon>
        <taxon>Arthropoda</taxon>
        <taxon>Hexapoda</taxon>
        <taxon>Insecta</taxon>
        <taxon>Pterygota</taxon>
        <taxon>Neoptera</taxon>
        <taxon>Paraneoptera</taxon>
        <taxon>Hemiptera</taxon>
        <taxon>Heteroptera</taxon>
        <taxon>Panheteroptera</taxon>
        <taxon>Cimicomorpha</taxon>
        <taxon>Miridae</taxon>
        <taxon>Mirini</taxon>
        <taxon>Lygus</taxon>
    </lineage>
</organism>
<name>A0A0A9Y5W2_LYGHE</name>
<reference evidence="2" key="1">
    <citation type="journal article" date="2014" name="PLoS ONE">
        <title>Transcriptome-Based Identification of ABC Transporters in the Western Tarnished Plant Bug Lygus hesperus.</title>
        <authorList>
            <person name="Hull J.J."/>
            <person name="Chaney K."/>
            <person name="Geib S.M."/>
            <person name="Fabrick J.A."/>
            <person name="Brent C.S."/>
            <person name="Walsh D."/>
            <person name="Lavine L.C."/>
        </authorList>
    </citation>
    <scope>NUCLEOTIDE SEQUENCE</scope>
</reference>